<proteinExistence type="predicted"/>
<reference evidence="1" key="1">
    <citation type="submission" date="2023-02" db="EMBL/GenBank/DDBJ databases">
        <title>Pathogen: clinical or host-associated sample.</title>
        <authorList>
            <person name="Hergert J."/>
            <person name="Casey R."/>
            <person name="Wagner J."/>
            <person name="Young E.L."/>
            <person name="Oakeson K.F."/>
        </authorList>
    </citation>
    <scope>NUCLEOTIDE SEQUENCE</scope>
    <source>
        <strain evidence="1">2022CK-00830</strain>
    </source>
</reference>
<dbReference type="RefSeq" id="WP_179085549.1">
    <property type="nucleotide sequence ID" value="NZ_CP118101.1"/>
</dbReference>
<dbReference type="AlphaFoldDB" id="A0AAX3MW06"/>
<evidence type="ECO:0000313" key="1">
    <source>
        <dbReference type="EMBL" id="WDH81775.1"/>
    </source>
</evidence>
<protein>
    <submittedName>
        <fullName evidence="1">Uncharacterized protein</fullName>
    </submittedName>
</protein>
<dbReference type="Proteomes" id="UP001220962">
    <property type="component" value="Chromosome"/>
</dbReference>
<name>A0AAX3MW06_9BACL</name>
<organism evidence="1 2">
    <name type="scientific">Paenibacillus urinalis</name>
    <dbReference type="NCBI Taxonomy" id="521520"/>
    <lineage>
        <taxon>Bacteria</taxon>
        <taxon>Bacillati</taxon>
        <taxon>Bacillota</taxon>
        <taxon>Bacilli</taxon>
        <taxon>Bacillales</taxon>
        <taxon>Paenibacillaceae</taxon>
        <taxon>Paenibacillus</taxon>
    </lineage>
</organism>
<gene>
    <name evidence="1" type="ORF">PUW23_20015</name>
</gene>
<evidence type="ECO:0000313" key="2">
    <source>
        <dbReference type="Proteomes" id="UP001220962"/>
    </source>
</evidence>
<dbReference type="EMBL" id="CP118101">
    <property type="protein sequence ID" value="WDH81775.1"/>
    <property type="molecule type" value="Genomic_DNA"/>
</dbReference>
<accession>A0AAX3MW06</accession>
<sequence>MRQSLKQMNMNVSMLLLPGSVPEAMHLANVAATKTISLYETTSTDKPVRIRLPRS</sequence>